<organism evidence="6 7">
    <name type="scientific">Phytophthora cactorum</name>
    <dbReference type="NCBI Taxonomy" id="29920"/>
    <lineage>
        <taxon>Eukaryota</taxon>
        <taxon>Sar</taxon>
        <taxon>Stramenopiles</taxon>
        <taxon>Oomycota</taxon>
        <taxon>Peronosporomycetes</taxon>
        <taxon>Peronosporales</taxon>
        <taxon>Peronosporaceae</taxon>
        <taxon>Phytophthora</taxon>
    </lineage>
</organism>
<dbReference type="EMBL" id="RCML01001117">
    <property type="protein sequence ID" value="KAG2965336.1"/>
    <property type="molecule type" value="Genomic_DNA"/>
</dbReference>
<proteinExistence type="predicted"/>
<protein>
    <submittedName>
        <fullName evidence="6">Uncharacterized protein</fullName>
    </submittedName>
</protein>
<dbReference type="Proteomes" id="UP000697107">
    <property type="component" value="Unassembled WGS sequence"/>
</dbReference>
<dbReference type="AlphaFoldDB" id="A0A329RRG2"/>
<dbReference type="Proteomes" id="UP000760860">
    <property type="component" value="Unassembled WGS sequence"/>
</dbReference>
<gene>
    <name evidence="6" type="ORF">PC110_g17614</name>
    <name evidence="1" type="ORF">PC113_g21814</name>
    <name evidence="2" type="ORF">PC115_g19995</name>
    <name evidence="3" type="ORF">PC117_g17817</name>
    <name evidence="4" type="ORF">PC118_g19812</name>
    <name evidence="5" type="ORF">PC129_g21238</name>
</gene>
<keyword evidence="7" id="KW-1185">Reference proteome</keyword>
<reference evidence="1" key="2">
    <citation type="submission" date="2018-10" db="EMBL/GenBank/DDBJ databases">
        <title>Effector identification in a new, highly contiguous assembly of the strawberry crown rot pathogen Phytophthora cactorum.</title>
        <authorList>
            <person name="Armitage A.D."/>
            <person name="Nellist C.F."/>
            <person name="Bates H."/>
            <person name="Vickerstaff R.J."/>
            <person name="Harrison R.J."/>
        </authorList>
    </citation>
    <scope>NUCLEOTIDE SEQUENCE</scope>
    <source>
        <strain evidence="1">15-7</strain>
        <strain evidence="2">4032</strain>
        <strain evidence="3">4040</strain>
        <strain evidence="4">P415</strain>
        <strain evidence="5">P421</strain>
    </source>
</reference>
<dbReference type="Proteomes" id="UP000735874">
    <property type="component" value="Unassembled WGS sequence"/>
</dbReference>
<evidence type="ECO:0000313" key="6">
    <source>
        <dbReference type="EMBL" id="RAW25982.1"/>
    </source>
</evidence>
<evidence type="ECO:0000313" key="2">
    <source>
        <dbReference type="EMBL" id="KAG2888595.1"/>
    </source>
</evidence>
<dbReference type="OrthoDB" id="99844at2759"/>
<dbReference type="EMBL" id="RCMV01001656">
    <property type="protein sequence ID" value="KAG3207724.1"/>
    <property type="molecule type" value="Genomic_DNA"/>
</dbReference>
<dbReference type="Proteomes" id="UP000774804">
    <property type="component" value="Unassembled WGS sequence"/>
</dbReference>
<evidence type="ECO:0000313" key="3">
    <source>
        <dbReference type="EMBL" id="KAG2916169.1"/>
    </source>
</evidence>
<accession>A0A329RRG2</accession>
<evidence type="ECO:0000313" key="5">
    <source>
        <dbReference type="EMBL" id="KAG3207724.1"/>
    </source>
</evidence>
<sequence length="266" mass="29923">MELQSEVAALESVKREGQQVTTQSLVPLIHDAGPAPALETVAQSQNRLDSDSVMMEAAEASRANEQIVSEVADRPMRRKEKKRKAARPIEPSIAKKLEKAVVVRLRKRAETTATNALGESVWLALNAAIALEERPDRYPDGELLRSFMLSVADAGRAIIKDCGRHPDQSERHLEDMRLLVSVAVVNLECELSRGQVPMALTMLDVLQALHDTYPEQTKTLYQNCLQLRKCVVTTCNEPELANYLHQKLEDLPQWRIDDDYTKKEFP</sequence>
<comment type="caution">
    <text evidence="6">The sequence shown here is derived from an EMBL/GenBank/DDBJ whole genome shotgun (WGS) entry which is preliminary data.</text>
</comment>
<dbReference type="EMBL" id="RCMK01000688">
    <property type="protein sequence ID" value="KAG2916169.1"/>
    <property type="molecule type" value="Genomic_DNA"/>
</dbReference>
<evidence type="ECO:0000313" key="7">
    <source>
        <dbReference type="Proteomes" id="UP000251314"/>
    </source>
</evidence>
<dbReference type="EMBL" id="MJFZ01000693">
    <property type="protein sequence ID" value="RAW25982.1"/>
    <property type="molecule type" value="Genomic_DNA"/>
</dbReference>
<dbReference type="Proteomes" id="UP000736787">
    <property type="component" value="Unassembled WGS sequence"/>
</dbReference>
<reference evidence="6 7" key="1">
    <citation type="submission" date="2018-01" db="EMBL/GenBank/DDBJ databases">
        <title>Draft genome of the strawberry crown rot pathogen Phytophthora cactorum.</title>
        <authorList>
            <person name="Armitage A.D."/>
            <person name="Lysoe E."/>
            <person name="Nellist C.F."/>
            <person name="Harrison R.J."/>
            <person name="Brurberg M.B."/>
        </authorList>
    </citation>
    <scope>NUCLEOTIDE SEQUENCE [LARGE SCALE GENOMIC DNA]</scope>
    <source>
        <strain evidence="6 7">10300</strain>
    </source>
</reference>
<dbReference type="VEuPathDB" id="FungiDB:PC110_g17614"/>
<name>A0A329RRG2_9STRA</name>
<evidence type="ECO:0000313" key="4">
    <source>
        <dbReference type="EMBL" id="KAG2965336.1"/>
    </source>
</evidence>
<evidence type="ECO:0000313" key="1">
    <source>
        <dbReference type="EMBL" id="KAG2826174.1"/>
    </source>
</evidence>
<dbReference type="EMBL" id="RCMI01001205">
    <property type="protein sequence ID" value="KAG2888595.1"/>
    <property type="molecule type" value="Genomic_DNA"/>
</dbReference>
<dbReference type="Proteomes" id="UP000251314">
    <property type="component" value="Unassembled WGS sequence"/>
</dbReference>
<dbReference type="EMBL" id="RCMG01001488">
    <property type="protein sequence ID" value="KAG2826174.1"/>
    <property type="molecule type" value="Genomic_DNA"/>
</dbReference>